<feature type="compositionally biased region" description="Basic and acidic residues" evidence="1">
    <location>
        <begin position="56"/>
        <end position="88"/>
    </location>
</feature>
<feature type="non-terminal residue" evidence="2">
    <location>
        <position position="100"/>
    </location>
</feature>
<accession>A0A6J4LG66</accession>
<name>A0A6J4LG66_9ACTN</name>
<organism evidence="2">
    <name type="scientific">uncultured Nocardioidaceae bacterium</name>
    <dbReference type="NCBI Taxonomy" id="253824"/>
    <lineage>
        <taxon>Bacteria</taxon>
        <taxon>Bacillati</taxon>
        <taxon>Actinomycetota</taxon>
        <taxon>Actinomycetes</taxon>
        <taxon>Propionibacteriales</taxon>
        <taxon>Nocardioidaceae</taxon>
        <taxon>environmental samples</taxon>
    </lineage>
</organism>
<protein>
    <submittedName>
        <fullName evidence="2">Uncharacterized protein</fullName>
    </submittedName>
</protein>
<evidence type="ECO:0000256" key="1">
    <source>
        <dbReference type="SAM" id="MobiDB-lite"/>
    </source>
</evidence>
<reference evidence="2" key="1">
    <citation type="submission" date="2020-02" db="EMBL/GenBank/DDBJ databases">
        <authorList>
            <person name="Meier V. D."/>
        </authorList>
    </citation>
    <scope>NUCLEOTIDE SEQUENCE</scope>
    <source>
        <strain evidence="2">AVDCRST_MAG72</strain>
    </source>
</reference>
<dbReference type="EMBL" id="CADCUJ010000009">
    <property type="protein sequence ID" value="CAA9329884.1"/>
    <property type="molecule type" value="Genomic_DNA"/>
</dbReference>
<feature type="compositionally biased region" description="Basic and acidic residues" evidence="1">
    <location>
        <begin position="1"/>
        <end position="12"/>
    </location>
</feature>
<proteinExistence type="predicted"/>
<sequence>EQRLDPVHDRHGTQPSQGQLDRRGDPGRRPVAERSGGGRRRPWHRLGLSRPPARGGTDRERVRGQDRRTGTDPAADRGRRPPDARATPELRPGGAAARSL</sequence>
<gene>
    <name evidence="2" type="ORF">AVDCRST_MAG72-199</name>
</gene>
<evidence type="ECO:0000313" key="2">
    <source>
        <dbReference type="EMBL" id="CAA9329884.1"/>
    </source>
</evidence>
<feature type="non-terminal residue" evidence="2">
    <location>
        <position position="1"/>
    </location>
</feature>
<feature type="compositionally biased region" description="Basic and acidic residues" evidence="1">
    <location>
        <begin position="20"/>
        <end position="32"/>
    </location>
</feature>
<feature type="region of interest" description="Disordered" evidence="1">
    <location>
        <begin position="1"/>
        <end position="100"/>
    </location>
</feature>
<dbReference type="AlphaFoldDB" id="A0A6J4LG66"/>